<evidence type="ECO:0000313" key="1">
    <source>
        <dbReference type="EMBL" id="MCG2612733.1"/>
    </source>
</evidence>
<sequence length="106" mass="12200">MEIPLTSFIDYTLKTGTPKMTCAKKIKGQMSQDYDPSKDFYKRFRDAVQKLHKNDLHTSGLSKIVGTIDFKKASIYSAMITGYKKFIGKKEITWFTPPRKKWNPGS</sequence>
<keyword evidence="2" id="KW-1185">Reference proteome</keyword>
<comment type="caution">
    <text evidence="1">The sequence shown here is derived from an EMBL/GenBank/DDBJ whole genome shotgun (WGS) entry which is preliminary data.</text>
</comment>
<gene>
    <name evidence="1" type="ORF">LZZ85_00515</name>
</gene>
<dbReference type="RefSeq" id="WP_237867962.1">
    <property type="nucleotide sequence ID" value="NZ_JAKLTR010000001.1"/>
</dbReference>
<dbReference type="Proteomes" id="UP001165367">
    <property type="component" value="Unassembled WGS sequence"/>
</dbReference>
<protein>
    <submittedName>
        <fullName evidence="1">Uncharacterized protein</fullName>
    </submittedName>
</protein>
<reference evidence="1" key="1">
    <citation type="submission" date="2022-01" db="EMBL/GenBank/DDBJ databases">
        <authorList>
            <person name="Jo J.-H."/>
            <person name="Im W.-T."/>
        </authorList>
    </citation>
    <scope>NUCLEOTIDE SEQUENCE</scope>
    <source>
        <strain evidence="1">NA20</strain>
    </source>
</reference>
<evidence type="ECO:0000313" key="2">
    <source>
        <dbReference type="Proteomes" id="UP001165367"/>
    </source>
</evidence>
<organism evidence="1 2">
    <name type="scientific">Terrimonas ginsenosidimutans</name>
    <dbReference type="NCBI Taxonomy" id="2908004"/>
    <lineage>
        <taxon>Bacteria</taxon>
        <taxon>Pseudomonadati</taxon>
        <taxon>Bacteroidota</taxon>
        <taxon>Chitinophagia</taxon>
        <taxon>Chitinophagales</taxon>
        <taxon>Chitinophagaceae</taxon>
        <taxon>Terrimonas</taxon>
    </lineage>
</organism>
<accession>A0ABS9KK83</accession>
<dbReference type="EMBL" id="JAKLTR010000001">
    <property type="protein sequence ID" value="MCG2612733.1"/>
    <property type="molecule type" value="Genomic_DNA"/>
</dbReference>
<proteinExistence type="predicted"/>
<name>A0ABS9KK83_9BACT</name>